<sequence length="460" mass="51423">MADGFEFILHEPNKRLSRETHRKIRRHAMRAAGASRRISNNGQSKSLSKLHELDRKNAVLSPPPPMPLSGLELLVKDIGLDPVNFSSLTSVHIGPVASTLLHLDSGQLPGILVDRQWSYFSFIPSRYGHVEALDDAFRCLINAAHSLLVPNDGGGDEIILHGYGKALQSLQQAIYQPSNRYAAEILCAMAILSIIEILNSSKGQLWFHHIAGAALLIKFRGPEQFTSDFDIALLLSLSFPICAEALLNNQKCFLDDPIWAQAIRNATCERQTFTDRSPLGIRLLILLTRLPGLVKRTCHLVTIQNTLQADKFDSVAAELRELRSHIAVWRREFNMALIHANDKAIPDKRYEFLGTCLIIQIFTSRLLGSILPNERGLLEEEAQCFSIELKQLQASVEHHTREEFLLTQKAKIATATINTRDDFAAAVGNGRIVEAWRLRKFCSYIGRKFCDGITCCTPDG</sequence>
<keyword evidence="3" id="KW-1185">Reference proteome</keyword>
<dbReference type="STRING" id="398673.A0A2P4ZCG1"/>
<dbReference type="Pfam" id="PF11951">
    <property type="entry name" value="Fungal_trans_2"/>
    <property type="match status" value="1"/>
</dbReference>
<dbReference type="GeneID" id="29989590"/>
<name>A0A2P4ZCG1_9HYPO</name>
<protein>
    <recommendedName>
        <fullName evidence="4">Transcription factor domain-containing protein</fullName>
    </recommendedName>
</protein>
<dbReference type="InterPro" id="IPR053178">
    <property type="entry name" value="Osmoadaptation_assoc"/>
</dbReference>
<evidence type="ECO:0000256" key="1">
    <source>
        <dbReference type="ARBA" id="ARBA00023242"/>
    </source>
</evidence>
<dbReference type="PANTHER" id="PTHR38111">
    <property type="entry name" value="ZN(2)-C6 FUNGAL-TYPE DOMAIN-CONTAINING PROTEIN-RELATED"/>
    <property type="match status" value="1"/>
</dbReference>
<dbReference type="InterPro" id="IPR021858">
    <property type="entry name" value="Fun_TF"/>
</dbReference>
<proteinExistence type="predicted"/>
<evidence type="ECO:0008006" key="4">
    <source>
        <dbReference type="Google" id="ProtNLM"/>
    </source>
</evidence>
<gene>
    <name evidence="2" type="ORF">TGAM01_v209211</name>
</gene>
<dbReference type="RefSeq" id="XP_018657291.1">
    <property type="nucleotide sequence ID" value="XM_018809507.1"/>
</dbReference>
<organism evidence="2 3">
    <name type="scientific">Trichoderma gamsii</name>
    <dbReference type="NCBI Taxonomy" id="398673"/>
    <lineage>
        <taxon>Eukaryota</taxon>
        <taxon>Fungi</taxon>
        <taxon>Dikarya</taxon>
        <taxon>Ascomycota</taxon>
        <taxon>Pezizomycotina</taxon>
        <taxon>Sordariomycetes</taxon>
        <taxon>Hypocreomycetidae</taxon>
        <taxon>Hypocreales</taxon>
        <taxon>Hypocreaceae</taxon>
        <taxon>Trichoderma</taxon>
    </lineage>
</organism>
<dbReference type="EMBL" id="JPDN02000043">
    <property type="protein sequence ID" value="PON21955.1"/>
    <property type="molecule type" value="Genomic_DNA"/>
</dbReference>
<comment type="caution">
    <text evidence="2">The sequence shown here is derived from an EMBL/GenBank/DDBJ whole genome shotgun (WGS) entry which is preliminary data.</text>
</comment>
<keyword evidence="1" id="KW-0539">Nucleus</keyword>
<accession>A0A2P4ZCG1</accession>
<dbReference type="Proteomes" id="UP000054821">
    <property type="component" value="Unassembled WGS sequence"/>
</dbReference>
<dbReference type="AlphaFoldDB" id="A0A2P4ZCG1"/>
<reference evidence="2 3" key="1">
    <citation type="journal article" date="2016" name="Genome Announc.">
        <title>Draft Whole-Genome Sequence of Trichoderma gamsii T6085, a Promising Biocontrol Agent of Fusarium Head Blight on Wheat.</title>
        <authorList>
            <person name="Baroncelli R."/>
            <person name="Zapparata A."/>
            <person name="Piaggeschi G."/>
            <person name="Sarrocco S."/>
            <person name="Vannacci G."/>
        </authorList>
    </citation>
    <scope>NUCLEOTIDE SEQUENCE [LARGE SCALE GENOMIC DNA]</scope>
    <source>
        <strain evidence="2 3">T6085</strain>
    </source>
</reference>
<dbReference type="PANTHER" id="PTHR38111:SF6">
    <property type="entry name" value="FINGER DOMAIN PROTEIN, PUTATIVE (AFU_ORTHOLOGUE AFUA_8G01940)-RELATED"/>
    <property type="match status" value="1"/>
</dbReference>
<evidence type="ECO:0000313" key="2">
    <source>
        <dbReference type="EMBL" id="PON21955.1"/>
    </source>
</evidence>
<evidence type="ECO:0000313" key="3">
    <source>
        <dbReference type="Proteomes" id="UP000054821"/>
    </source>
</evidence>